<keyword evidence="1 2" id="KW-0238">DNA-binding</keyword>
<dbReference type="InterPro" id="IPR023772">
    <property type="entry name" value="DNA-bd_HTH_TetR-type_CS"/>
</dbReference>
<dbReference type="InterPro" id="IPR001647">
    <property type="entry name" value="HTH_TetR"/>
</dbReference>
<dbReference type="Proteomes" id="UP000198324">
    <property type="component" value="Unassembled WGS sequence"/>
</dbReference>
<evidence type="ECO:0000259" key="3">
    <source>
        <dbReference type="PROSITE" id="PS50977"/>
    </source>
</evidence>
<dbReference type="Pfam" id="PF09209">
    <property type="entry name" value="CecR_C"/>
    <property type="match status" value="1"/>
</dbReference>
<dbReference type="GO" id="GO:0003700">
    <property type="term" value="F:DNA-binding transcription factor activity"/>
    <property type="evidence" value="ECO:0007669"/>
    <property type="project" value="TreeGrafter"/>
</dbReference>
<dbReference type="GO" id="GO:0000976">
    <property type="term" value="F:transcription cis-regulatory region binding"/>
    <property type="evidence" value="ECO:0007669"/>
    <property type="project" value="TreeGrafter"/>
</dbReference>
<dbReference type="InterPro" id="IPR015292">
    <property type="entry name" value="Tscrpt_reg_YbiH_C"/>
</dbReference>
<dbReference type="Gene3D" id="1.10.10.60">
    <property type="entry name" value="Homeodomain-like"/>
    <property type="match status" value="1"/>
</dbReference>
<dbReference type="AlphaFoldDB" id="A0A238Y2P6"/>
<evidence type="ECO:0000313" key="4">
    <source>
        <dbReference type="EMBL" id="SNR64844.1"/>
    </source>
</evidence>
<protein>
    <submittedName>
        <fullName evidence="4">Transcriptional regulator, TetR family</fullName>
    </submittedName>
</protein>
<reference evidence="4 5" key="1">
    <citation type="submission" date="2017-06" db="EMBL/GenBank/DDBJ databases">
        <authorList>
            <person name="Kim H.J."/>
            <person name="Triplett B.A."/>
        </authorList>
    </citation>
    <scope>NUCLEOTIDE SEQUENCE [LARGE SCALE GENOMIC DNA]</scope>
    <source>
        <strain evidence="4 5">DSM 13116</strain>
    </source>
</reference>
<sequence length="214" mass="23669">MPSTDTGDTKHRLIEAAGEIFSSKGFKSATVREICRHAKANVAAVHYHFGDKEGLYGTLLVEAFEAGLKRYPPHMGLPADARAEERLHAFVHSFLLRMLGEGPSAWCGKLMARELQEPTQALDQVAERYIRPLTEQLRGIVAELLGEGARADDQRTKLCAMSVAGQCQYAFRSRTVMGRLMPNVRYDEAGIAELARHVADFSISALRNLAQQAE</sequence>
<organism evidence="4 5">
    <name type="scientific">Humidesulfovibrio mexicanus</name>
    <dbReference type="NCBI Taxonomy" id="147047"/>
    <lineage>
        <taxon>Bacteria</taxon>
        <taxon>Pseudomonadati</taxon>
        <taxon>Thermodesulfobacteriota</taxon>
        <taxon>Desulfovibrionia</taxon>
        <taxon>Desulfovibrionales</taxon>
        <taxon>Desulfovibrionaceae</taxon>
        <taxon>Humidesulfovibrio</taxon>
    </lineage>
</organism>
<dbReference type="InterPro" id="IPR036271">
    <property type="entry name" value="Tet_transcr_reg_TetR-rel_C_sf"/>
</dbReference>
<evidence type="ECO:0000256" key="2">
    <source>
        <dbReference type="PROSITE-ProRule" id="PRU00335"/>
    </source>
</evidence>
<proteinExistence type="predicted"/>
<gene>
    <name evidence="4" type="ORF">SAMN04488503_0597</name>
</gene>
<feature type="DNA-binding region" description="H-T-H motif" evidence="2">
    <location>
        <begin position="30"/>
        <end position="49"/>
    </location>
</feature>
<dbReference type="PANTHER" id="PTHR30055:SF226">
    <property type="entry name" value="HTH-TYPE TRANSCRIPTIONAL REGULATOR PKSA"/>
    <property type="match status" value="1"/>
</dbReference>
<keyword evidence="5" id="KW-1185">Reference proteome</keyword>
<dbReference type="OrthoDB" id="9790413at2"/>
<dbReference type="PROSITE" id="PS01081">
    <property type="entry name" value="HTH_TETR_1"/>
    <property type="match status" value="1"/>
</dbReference>
<dbReference type="SUPFAM" id="SSF48498">
    <property type="entry name" value="Tetracyclin repressor-like, C-terminal domain"/>
    <property type="match status" value="1"/>
</dbReference>
<dbReference type="InterPro" id="IPR050109">
    <property type="entry name" value="HTH-type_TetR-like_transc_reg"/>
</dbReference>
<feature type="domain" description="HTH tetR-type" evidence="3">
    <location>
        <begin position="7"/>
        <end position="67"/>
    </location>
</feature>
<accession>A0A238Y2P6</accession>
<evidence type="ECO:0000256" key="1">
    <source>
        <dbReference type="ARBA" id="ARBA00023125"/>
    </source>
</evidence>
<dbReference type="PRINTS" id="PR00455">
    <property type="entry name" value="HTHTETR"/>
</dbReference>
<dbReference type="Gene3D" id="1.10.357.10">
    <property type="entry name" value="Tetracycline Repressor, domain 2"/>
    <property type="match status" value="1"/>
</dbReference>
<evidence type="ECO:0000313" key="5">
    <source>
        <dbReference type="Proteomes" id="UP000198324"/>
    </source>
</evidence>
<name>A0A238Y2P6_9BACT</name>
<dbReference type="Pfam" id="PF00440">
    <property type="entry name" value="TetR_N"/>
    <property type="match status" value="1"/>
</dbReference>
<dbReference type="InterPro" id="IPR009057">
    <property type="entry name" value="Homeodomain-like_sf"/>
</dbReference>
<dbReference type="SUPFAM" id="SSF46689">
    <property type="entry name" value="Homeodomain-like"/>
    <property type="match status" value="1"/>
</dbReference>
<dbReference type="RefSeq" id="WP_089271546.1">
    <property type="nucleotide sequence ID" value="NZ_FZOC01000001.1"/>
</dbReference>
<dbReference type="PROSITE" id="PS50977">
    <property type="entry name" value="HTH_TETR_2"/>
    <property type="match status" value="1"/>
</dbReference>
<dbReference type="PANTHER" id="PTHR30055">
    <property type="entry name" value="HTH-TYPE TRANSCRIPTIONAL REGULATOR RUTR"/>
    <property type="match status" value="1"/>
</dbReference>
<dbReference type="EMBL" id="FZOC01000001">
    <property type="protein sequence ID" value="SNR64844.1"/>
    <property type="molecule type" value="Genomic_DNA"/>
</dbReference>